<comment type="caution">
    <text evidence="1">The sequence shown here is derived from an EMBL/GenBank/DDBJ whole genome shotgun (WGS) entry which is preliminary data.</text>
</comment>
<accession>A0A942Z3A7</accession>
<keyword evidence="2" id="KW-1185">Reference proteome</keyword>
<dbReference type="RefSeq" id="WP_213097298.1">
    <property type="nucleotide sequence ID" value="NZ_JAGYPH010000001.1"/>
</dbReference>
<reference evidence="1 2" key="1">
    <citation type="submission" date="2021-05" db="EMBL/GenBank/DDBJ databases">
        <title>Novel Bacillus species.</title>
        <authorList>
            <person name="Liu G."/>
        </authorList>
    </citation>
    <scope>NUCLEOTIDE SEQUENCE [LARGE SCALE GENOMIC DNA]</scope>
    <source>
        <strain evidence="1 2">FJAT-49682</strain>
    </source>
</reference>
<protein>
    <submittedName>
        <fullName evidence="1">Uncharacterized protein</fullName>
    </submittedName>
</protein>
<gene>
    <name evidence="1" type="ORF">KHA91_06170</name>
</gene>
<proteinExistence type="predicted"/>
<name>A0A942Z3A7_9BACI</name>
<dbReference type="AlphaFoldDB" id="A0A942Z3A7"/>
<sequence>MVPPLLAAQKPAISKPFNARGYGQFSDSSRGRFEETGDDGAFQPLDSNLLHRFSFTNPDHRDSIKSLFMIMLTGRGNVKGIIKIVCE</sequence>
<dbReference type="Proteomes" id="UP000676456">
    <property type="component" value="Unassembled WGS sequence"/>
</dbReference>
<evidence type="ECO:0000313" key="2">
    <source>
        <dbReference type="Proteomes" id="UP000676456"/>
    </source>
</evidence>
<evidence type="ECO:0000313" key="1">
    <source>
        <dbReference type="EMBL" id="MBS4222344.1"/>
    </source>
</evidence>
<dbReference type="EMBL" id="JAGYPN010000001">
    <property type="protein sequence ID" value="MBS4222344.1"/>
    <property type="molecule type" value="Genomic_DNA"/>
</dbReference>
<organism evidence="1 2">
    <name type="scientific">Lederbergia citrea</name>
    <dbReference type="NCBI Taxonomy" id="2833581"/>
    <lineage>
        <taxon>Bacteria</taxon>
        <taxon>Bacillati</taxon>
        <taxon>Bacillota</taxon>
        <taxon>Bacilli</taxon>
        <taxon>Bacillales</taxon>
        <taxon>Bacillaceae</taxon>
        <taxon>Lederbergia</taxon>
    </lineage>
</organism>